<dbReference type="Proteomes" id="UP000525923">
    <property type="component" value="Unassembled WGS sequence"/>
</dbReference>
<dbReference type="Pfam" id="PF00293">
    <property type="entry name" value="NUDIX"/>
    <property type="match status" value="1"/>
</dbReference>
<evidence type="ECO:0000313" key="4">
    <source>
        <dbReference type="EMBL" id="MBB5179744.1"/>
    </source>
</evidence>
<comment type="cofactor">
    <cofactor evidence="1">
        <name>Mg(2+)</name>
        <dbReference type="ChEBI" id="CHEBI:18420"/>
    </cofactor>
</comment>
<dbReference type="CDD" id="cd04688">
    <property type="entry name" value="NUDIX_Hydrolase"/>
    <property type="match status" value="1"/>
</dbReference>
<keyword evidence="5" id="KW-1185">Reference proteome</keyword>
<reference evidence="4 5" key="1">
    <citation type="submission" date="2020-08" db="EMBL/GenBank/DDBJ databases">
        <title>Genomic Encyclopedia of Type Strains, Phase IV (KMG-IV): sequencing the most valuable type-strain genomes for metagenomic binning, comparative biology and taxonomic classification.</title>
        <authorList>
            <person name="Goeker M."/>
        </authorList>
    </citation>
    <scope>NUCLEOTIDE SEQUENCE [LARGE SCALE GENOMIC DNA]</scope>
    <source>
        <strain evidence="4 5">DSM 15895</strain>
    </source>
</reference>
<proteinExistence type="predicted"/>
<organism evidence="4 5">
    <name type="scientific">Planococcus koreensis</name>
    <dbReference type="NCBI Taxonomy" id="112331"/>
    <lineage>
        <taxon>Bacteria</taxon>
        <taxon>Bacillati</taxon>
        <taxon>Bacillota</taxon>
        <taxon>Bacilli</taxon>
        <taxon>Bacillales</taxon>
        <taxon>Caryophanaceae</taxon>
        <taxon>Planococcus</taxon>
    </lineage>
</organism>
<dbReference type="AlphaFoldDB" id="A0A7W8CRY6"/>
<gene>
    <name evidence="4" type="ORF">HNQ44_001168</name>
</gene>
<dbReference type="SUPFAM" id="SSF55811">
    <property type="entry name" value="Nudix"/>
    <property type="match status" value="1"/>
</dbReference>
<comment type="caution">
    <text evidence="4">The sequence shown here is derived from an EMBL/GenBank/DDBJ whole genome shotgun (WGS) entry which is preliminary data.</text>
</comment>
<evidence type="ECO:0000313" key="5">
    <source>
        <dbReference type="Proteomes" id="UP000525923"/>
    </source>
</evidence>
<dbReference type="GO" id="GO:0016787">
    <property type="term" value="F:hydrolase activity"/>
    <property type="evidence" value="ECO:0007669"/>
    <property type="project" value="UniProtKB-KW"/>
</dbReference>
<evidence type="ECO:0000256" key="1">
    <source>
        <dbReference type="ARBA" id="ARBA00001946"/>
    </source>
</evidence>
<evidence type="ECO:0000259" key="3">
    <source>
        <dbReference type="PROSITE" id="PS51462"/>
    </source>
</evidence>
<dbReference type="Gene3D" id="3.90.79.10">
    <property type="entry name" value="Nucleoside Triphosphate Pyrophosphohydrolase"/>
    <property type="match status" value="1"/>
</dbReference>
<dbReference type="PANTHER" id="PTHR43046:SF14">
    <property type="entry name" value="MUTT_NUDIX FAMILY PROTEIN"/>
    <property type="match status" value="1"/>
</dbReference>
<feature type="domain" description="Nudix hydrolase" evidence="3">
    <location>
        <begin position="7"/>
        <end position="146"/>
    </location>
</feature>
<keyword evidence="2" id="KW-0378">Hydrolase</keyword>
<dbReference type="PROSITE" id="PS51462">
    <property type="entry name" value="NUDIX"/>
    <property type="match status" value="1"/>
</dbReference>
<name>A0A7W8CRY6_9BACL</name>
<protein>
    <submittedName>
        <fullName evidence="4">ADP-ribose pyrophosphatase YjhB (NUDIX family)</fullName>
    </submittedName>
</protein>
<dbReference type="EMBL" id="JACHHE010000002">
    <property type="protein sequence ID" value="MBB5179744.1"/>
    <property type="molecule type" value="Genomic_DNA"/>
</dbReference>
<evidence type="ECO:0000256" key="2">
    <source>
        <dbReference type="ARBA" id="ARBA00022801"/>
    </source>
</evidence>
<dbReference type="InterPro" id="IPR000086">
    <property type="entry name" value="NUDIX_hydrolase_dom"/>
</dbReference>
<accession>A0A7W8CRY6</accession>
<sequence length="158" mass="18247">MDTSFKMETQVFNYRVAAVWIENGHVLLHKQTKESYWALPGGRAEMLEDSKSCLVREMAEELDTAVSASRLLWVAENFFTYNAKQYHELGFYYEVEPVDGASHFREGPFFGPEGERLTYQWMPLSEIGQVELYPEFLRSGLKELPDSIEHVIIAEDAL</sequence>
<dbReference type="PANTHER" id="PTHR43046">
    <property type="entry name" value="GDP-MANNOSE MANNOSYL HYDROLASE"/>
    <property type="match status" value="1"/>
</dbReference>
<dbReference type="RefSeq" id="WP_241666141.1">
    <property type="nucleotide sequence ID" value="NZ_JACHHE010000002.1"/>
</dbReference>
<dbReference type="InterPro" id="IPR015797">
    <property type="entry name" value="NUDIX_hydrolase-like_dom_sf"/>
</dbReference>